<evidence type="ECO:0000256" key="14">
    <source>
        <dbReference type="PIRNR" id="PIRNR006404"/>
    </source>
</evidence>
<proteinExistence type="inferred from homology"/>
<dbReference type="GO" id="GO:0008237">
    <property type="term" value="F:metallopeptidase activity"/>
    <property type="evidence" value="ECO:0007669"/>
    <property type="project" value="UniProtKB-UniRule"/>
</dbReference>
<dbReference type="RefSeq" id="WP_341469545.1">
    <property type="nucleotide sequence ID" value="NZ_CP128399.1"/>
</dbReference>
<comment type="subcellular location">
    <subcellularLocation>
        <location evidence="1 14">Cell membrane</location>
        <topology evidence="1 14">Multi-pass membrane protein</topology>
    </subcellularLocation>
</comment>
<evidence type="ECO:0000313" key="20">
    <source>
        <dbReference type="EMBL" id="NWJ45789.1"/>
    </source>
</evidence>
<keyword evidence="8 14" id="KW-0378">Hydrolase</keyword>
<keyword evidence="23" id="KW-1185">Reference proteome</keyword>
<dbReference type="GO" id="GO:0006508">
    <property type="term" value="P:proteolysis"/>
    <property type="evidence" value="ECO:0007669"/>
    <property type="project" value="UniProtKB-KW"/>
</dbReference>
<evidence type="ECO:0000313" key="22">
    <source>
        <dbReference type="Proteomes" id="UP000521676"/>
    </source>
</evidence>
<keyword evidence="3 14" id="KW-1003">Cell membrane</keyword>
<gene>
    <name evidence="20" type="ORF">HXX08_07910</name>
    <name evidence="21" type="ORF">OZ401_000927</name>
</gene>
<feature type="transmembrane region" description="Helical" evidence="14">
    <location>
        <begin position="21"/>
        <end position="39"/>
    </location>
</feature>
<keyword evidence="12 17" id="KW-0129">CBS domain</keyword>
<dbReference type="InterPro" id="IPR046342">
    <property type="entry name" value="CBS_dom_sf"/>
</dbReference>
<evidence type="ECO:0000256" key="18">
    <source>
        <dbReference type="SAM" id="MobiDB-lite"/>
    </source>
</evidence>
<evidence type="ECO:0000256" key="1">
    <source>
        <dbReference type="ARBA" id="ARBA00004651"/>
    </source>
</evidence>
<dbReference type="PANTHER" id="PTHR39188">
    <property type="entry name" value="MEMBRANE-ASSOCIATED ZINC METALLOPROTEASE M50B"/>
    <property type="match status" value="1"/>
</dbReference>
<evidence type="ECO:0000256" key="13">
    <source>
        <dbReference type="ARBA" id="ARBA00023136"/>
    </source>
</evidence>
<dbReference type="GO" id="GO:0005886">
    <property type="term" value="C:plasma membrane"/>
    <property type="evidence" value="ECO:0007669"/>
    <property type="project" value="UniProtKB-SubCell"/>
</dbReference>
<feature type="transmembrane region" description="Helical" evidence="14">
    <location>
        <begin position="45"/>
        <end position="65"/>
    </location>
</feature>
<dbReference type="Gene3D" id="3.10.580.10">
    <property type="entry name" value="CBS-domain"/>
    <property type="match status" value="1"/>
</dbReference>
<feature type="transmembrane region" description="Helical" evidence="14">
    <location>
        <begin position="210"/>
        <end position="227"/>
    </location>
</feature>
<evidence type="ECO:0000256" key="8">
    <source>
        <dbReference type="ARBA" id="ARBA00022801"/>
    </source>
</evidence>
<evidence type="ECO:0000256" key="2">
    <source>
        <dbReference type="ARBA" id="ARBA00007931"/>
    </source>
</evidence>
<dbReference type="PIRSF" id="PIRSF006404">
    <property type="entry name" value="UCP006404_Pept_M50_CBS"/>
    <property type="match status" value="1"/>
</dbReference>
<organism evidence="20 22">
    <name type="scientific">Candidatus Chlorohelix allophototropha</name>
    <dbReference type="NCBI Taxonomy" id="3003348"/>
    <lineage>
        <taxon>Bacteria</taxon>
        <taxon>Bacillati</taxon>
        <taxon>Chloroflexota</taxon>
        <taxon>Chloroflexia</taxon>
        <taxon>Candidatus Chloroheliales</taxon>
        <taxon>Candidatus Chloroheliaceae</taxon>
        <taxon>Candidatus Chlorohelix</taxon>
    </lineage>
</organism>
<sequence length="407" mass="45025">MGKGIKIMKIGGIRIEVDVSWFFLLGFFVLIIADSSVLQESNLNGGLIFLTALAITLIFFAGLLLHELAHTWVARLRGLEVDNIRLFFLGGVSNIKSEPRTPFEEFIITIVGPLTSALLGGLFLLVNLAVGAQAGVFYWATGYLAFINLIIAAFNMIPAFPLDGGHVLKSVIWAITKDNFKAMRSASLVGQGFGFISLAGGVFIALNGDIFDGILLAFFGWYLISAARRSYLQALGEKYLKNVAVEQVMSRPFAVIQPEAPINQLVFEFFMRGFKVVPVVENGYLLGLVTNNEISKIPKADWVNRRVMDVMKRRGSLEVAQLEDNLEETIKKLLLNGQPAMPVLNAERLFVGLLNPEDVGRYLRMRIQYGDKLPTSQPGGWNYPQPPQNNQPQNPYSGYLNEHGPQG</sequence>
<keyword evidence="9 14" id="KW-0862">Zinc</keyword>
<keyword evidence="13 14" id="KW-0472">Membrane</keyword>
<evidence type="ECO:0000256" key="7">
    <source>
        <dbReference type="ARBA" id="ARBA00022737"/>
    </source>
</evidence>
<name>A0A8T7M1A1_9CHLR</name>
<feature type="binding site" evidence="16">
    <location>
        <position position="66"/>
    </location>
    <ligand>
        <name>Zn(2+)</name>
        <dbReference type="ChEBI" id="CHEBI:29105"/>
        <note>catalytic</note>
    </ligand>
</feature>
<feature type="active site" evidence="15">
    <location>
        <position position="67"/>
    </location>
</feature>
<evidence type="ECO:0000256" key="10">
    <source>
        <dbReference type="ARBA" id="ARBA00022989"/>
    </source>
</evidence>
<keyword evidence="11 14" id="KW-0482">Metalloprotease</keyword>
<dbReference type="Pfam" id="PF02163">
    <property type="entry name" value="Peptidase_M50"/>
    <property type="match status" value="2"/>
</dbReference>
<feature type="binding site" evidence="16">
    <location>
        <position position="70"/>
    </location>
    <ligand>
        <name>Zn(2+)</name>
        <dbReference type="ChEBI" id="CHEBI:29105"/>
        <note>catalytic</note>
    </ligand>
</feature>
<evidence type="ECO:0000256" key="17">
    <source>
        <dbReference type="PROSITE-ProRule" id="PRU00703"/>
    </source>
</evidence>
<feature type="region of interest" description="Disordered" evidence="18">
    <location>
        <begin position="376"/>
        <end position="407"/>
    </location>
</feature>
<keyword evidence="6 14" id="KW-0479">Metal-binding</keyword>
<dbReference type="InterPro" id="IPR016483">
    <property type="entry name" value="UCP006404_Pept_M50_CBS"/>
</dbReference>
<evidence type="ECO:0000256" key="16">
    <source>
        <dbReference type="PIRSR" id="PIRSR006404-2"/>
    </source>
</evidence>
<feature type="domain" description="CBS" evidence="19">
    <location>
        <begin position="311"/>
        <end position="373"/>
    </location>
</feature>
<feature type="transmembrane region" description="Helical" evidence="14">
    <location>
        <begin position="136"/>
        <end position="162"/>
    </location>
</feature>
<dbReference type="InterPro" id="IPR008915">
    <property type="entry name" value="Peptidase_M50"/>
</dbReference>
<dbReference type="EMBL" id="CP128399">
    <property type="protein sequence ID" value="WJW67655.1"/>
    <property type="molecule type" value="Genomic_DNA"/>
</dbReference>
<dbReference type="GO" id="GO:0046872">
    <property type="term" value="F:metal ion binding"/>
    <property type="evidence" value="ECO:0007669"/>
    <property type="project" value="UniProtKB-UniRule"/>
</dbReference>
<accession>A0A8T7M1A1</accession>
<evidence type="ECO:0000313" key="23">
    <source>
        <dbReference type="Proteomes" id="UP001431572"/>
    </source>
</evidence>
<comment type="similarity">
    <text evidence="2 14">Belongs to the peptidase M50B family.</text>
</comment>
<dbReference type="Proteomes" id="UP000521676">
    <property type="component" value="Unassembled WGS sequence"/>
</dbReference>
<reference evidence="20 22" key="1">
    <citation type="submission" date="2020-06" db="EMBL/GenBank/DDBJ databases">
        <title>Anoxygenic phototrophic Chloroflexota member uses a Type I reaction center.</title>
        <authorList>
            <person name="Tsuji J.M."/>
            <person name="Shaw N.A."/>
            <person name="Nagashima S."/>
            <person name="Venkiteswaran J."/>
            <person name="Schiff S.L."/>
            <person name="Hanada S."/>
            <person name="Tank M."/>
            <person name="Neufeld J.D."/>
        </authorList>
    </citation>
    <scope>NUCLEOTIDE SEQUENCE [LARGE SCALE GENOMIC DNA]</scope>
    <source>
        <strain evidence="20">L227-S17</strain>
    </source>
</reference>
<evidence type="ECO:0000256" key="3">
    <source>
        <dbReference type="ARBA" id="ARBA00022475"/>
    </source>
</evidence>
<dbReference type="AlphaFoldDB" id="A0A8T7M1A1"/>
<comment type="cofactor">
    <cofactor evidence="14 16">
        <name>Zn(2+)</name>
        <dbReference type="ChEBI" id="CHEBI:29105"/>
    </cofactor>
    <text evidence="14 16">Binds 1 zinc ion per subunit.</text>
</comment>
<keyword evidence="7" id="KW-0677">Repeat</keyword>
<dbReference type="InterPro" id="IPR000644">
    <property type="entry name" value="CBS_dom"/>
</dbReference>
<evidence type="ECO:0000256" key="12">
    <source>
        <dbReference type="ARBA" id="ARBA00023122"/>
    </source>
</evidence>
<dbReference type="PANTHER" id="PTHR39188:SF3">
    <property type="entry name" value="STAGE IV SPORULATION PROTEIN FB"/>
    <property type="match status" value="1"/>
</dbReference>
<reference evidence="21" key="2">
    <citation type="journal article" date="2024" name="Nature">
        <title>Anoxygenic phototroph of the Chloroflexota uses a type I reaction centre.</title>
        <authorList>
            <person name="Tsuji J.M."/>
            <person name="Shaw N.A."/>
            <person name="Nagashima S."/>
            <person name="Venkiteswaran J.J."/>
            <person name="Schiff S.L."/>
            <person name="Watanabe T."/>
            <person name="Fukui M."/>
            <person name="Hanada S."/>
            <person name="Tank M."/>
            <person name="Neufeld J.D."/>
        </authorList>
    </citation>
    <scope>NUCLEOTIDE SEQUENCE</scope>
    <source>
        <strain evidence="21">L227-S17</strain>
    </source>
</reference>
<dbReference type="Pfam" id="PF00571">
    <property type="entry name" value="CBS"/>
    <property type="match status" value="1"/>
</dbReference>
<evidence type="ECO:0000256" key="9">
    <source>
        <dbReference type="ARBA" id="ARBA00022833"/>
    </source>
</evidence>
<evidence type="ECO:0000259" key="19">
    <source>
        <dbReference type="PROSITE" id="PS51371"/>
    </source>
</evidence>
<feature type="binding site" evidence="16">
    <location>
        <position position="163"/>
    </location>
    <ligand>
        <name>Zn(2+)</name>
        <dbReference type="ChEBI" id="CHEBI:29105"/>
        <note>catalytic</note>
    </ligand>
</feature>
<dbReference type="CDD" id="cd06164">
    <property type="entry name" value="S2P-M50_SpoIVFB_CBS"/>
    <property type="match status" value="1"/>
</dbReference>
<evidence type="ECO:0000256" key="15">
    <source>
        <dbReference type="PIRSR" id="PIRSR006404-1"/>
    </source>
</evidence>
<evidence type="ECO:0000256" key="6">
    <source>
        <dbReference type="ARBA" id="ARBA00022723"/>
    </source>
</evidence>
<evidence type="ECO:0000256" key="4">
    <source>
        <dbReference type="ARBA" id="ARBA00022670"/>
    </source>
</evidence>
<keyword evidence="5 14" id="KW-0812">Transmembrane</keyword>
<evidence type="ECO:0000256" key="5">
    <source>
        <dbReference type="ARBA" id="ARBA00022692"/>
    </source>
</evidence>
<keyword evidence="10 14" id="KW-1133">Transmembrane helix</keyword>
<dbReference type="PROSITE" id="PS51371">
    <property type="entry name" value="CBS"/>
    <property type="match status" value="1"/>
</dbReference>
<dbReference type="EMBL" id="JACATZ010000001">
    <property type="protein sequence ID" value="NWJ45789.1"/>
    <property type="molecule type" value="Genomic_DNA"/>
</dbReference>
<dbReference type="Proteomes" id="UP001431572">
    <property type="component" value="Chromosome 1"/>
</dbReference>
<evidence type="ECO:0000313" key="21">
    <source>
        <dbReference type="EMBL" id="WJW67655.1"/>
    </source>
</evidence>
<dbReference type="SUPFAM" id="SSF54631">
    <property type="entry name" value="CBS-domain pair"/>
    <property type="match status" value="1"/>
</dbReference>
<feature type="transmembrane region" description="Helical" evidence="14">
    <location>
        <begin position="106"/>
        <end position="130"/>
    </location>
</feature>
<protein>
    <recommendedName>
        <fullName evidence="14">Zinc metalloprotease</fullName>
    </recommendedName>
</protein>
<keyword evidence="4 14" id="KW-0645">Protease</keyword>
<evidence type="ECO:0000256" key="11">
    <source>
        <dbReference type="ARBA" id="ARBA00023049"/>
    </source>
</evidence>